<evidence type="ECO:0000313" key="2">
    <source>
        <dbReference type="EMBL" id="KER23940.1"/>
    </source>
</evidence>
<accession>A0A074ZKQ4</accession>
<gene>
    <name evidence="2" type="ORF">T265_08300</name>
</gene>
<evidence type="ECO:0000256" key="1">
    <source>
        <dbReference type="SAM" id="MobiDB-lite"/>
    </source>
</evidence>
<dbReference type="KEGG" id="ovi:T265_08300"/>
<dbReference type="AlphaFoldDB" id="A0A074ZKQ4"/>
<evidence type="ECO:0000313" key="3">
    <source>
        <dbReference type="Proteomes" id="UP000054324"/>
    </source>
</evidence>
<protein>
    <submittedName>
        <fullName evidence="2">Uncharacterized protein</fullName>
    </submittedName>
</protein>
<dbReference type="EMBL" id="KL596829">
    <property type="protein sequence ID" value="KER23940.1"/>
    <property type="molecule type" value="Genomic_DNA"/>
</dbReference>
<organism evidence="2 3">
    <name type="scientific">Opisthorchis viverrini</name>
    <name type="common">Southeast Asian liver fluke</name>
    <dbReference type="NCBI Taxonomy" id="6198"/>
    <lineage>
        <taxon>Eukaryota</taxon>
        <taxon>Metazoa</taxon>
        <taxon>Spiralia</taxon>
        <taxon>Lophotrochozoa</taxon>
        <taxon>Platyhelminthes</taxon>
        <taxon>Trematoda</taxon>
        <taxon>Digenea</taxon>
        <taxon>Opisthorchiida</taxon>
        <taxon>Opisthorchiata</taxon>
        <taxon>Opisthorchiidae</taxon>
        <taxon>Opisthorchis</taxon>
    </lineage>
</organism>
<sequence length="99" mass="11016">MSHGRLRTDQGNRAGGDRKSERDDGELIIRRAQIAQGIVRQNKNLSPVTLFRCLTAMQPEESARAGILSGFSSLAKGIRETEVGFEPRTFRSVNSRFNP</sequence>
<reference evidence="2 3" key="1">
    <citation type="submission" date="2013-11" db="EMBL/GenBank/DDBJ databases">
        <title>Opisthorchis viverrini - life in the bile duct.</title>
        <authorList>
            <person name="Young N.D."/>
            <person name="Nagarajan N."/>
            <person name="Lin S.J."/>
            <person name="Korhonen P.K."/>
            <person name="Jex A.R."/>
            <person name="Hall R.S."/>
            <person name="Safavi-Hemami H."/>
            <person name="Kaewkong W."/>
            <person name="Bertrand D."/>
            <person name="Gao S."/>
            <person name="Seet Q."/>
            <person name="Wongkham S."/>
            <person name="Teh B.T."/>
            <person name="Wongkham C."/>
            <person name="Intapan P.M."/>
            <person name="Maleewong W."/>
            <person name="Yang X."/>
            <person name="Hu M."/>
            <person name="Wang Z."/>
            <person name="Hofmann A."/>
            <person name="Sternberg P.W."/>
            <person name="Tan P."/>
            <person name="Wang J."/>
            <person name="Gasser R.B."/>
        </authorList>
    </citation>
    <scope>NUCLEOTIDE SEQUENCE [LARGE SCALE GENOMIC DNA]</scope>
</reference>
<dbReference type="RefSeq" id="XP_009172320.1">
    <property type="nucleotide sequence ID" value="XM_009174056.1"/>
</dbReference>
<dbReference type="CTD" id="20322479"/>
<dbReference type="OrthoDB" id="68483at2759"/>
<name>A0A074ZKQ4_OPIVI</name>
<feature type="region of interest" description="Disordered" evidence="1">
    <location>
        <begin position="1"/>
        <end position="25"/>
    </location>
</feature>
<proteinExistence type="predicted"/>
<dbReference type="Proteomes" id="UP000054324">
    <property type="component" value="Unassembled WGS sequence"/>
</dbReference>
<keyword evidence="3" id="KW-1185">Reference proteome</keyword>
<dbReference type="GeneID" id="20322479"/>